<gene>
    <name evidence="10" type="ORF">CAter282_0023</name>
</gene>
<dbReference type="RefSeq" id="WP_061531796.1">
    <property type="nucleotide sequence ID" value="NZ_CP013233.1"/>
</dbReference>
<evidence type="ECO:0000256" key="5">
    <source>
        <dbReference type="ARBA" id="ARBA00023002"/>
    </source>
</evidence>
<dbReference type="GO" id="GO:0046872">
    <property type="term" value="F:metal ion binding"/>
    <property type="evidence" value="ECO:0007669"/>
    <property type="project" value="UniProtKB-KW"/>
</dbReference>
<comment type="cofactor">
    <cofactor evidence="1">
        <name>FAD</name>
        <dbReference type="ChEBI" id="CHEBI:57692"/>
    </cofactor>
</comment>
<accession>A0A127QCT7</accession>
<dbReference type="SUPFAM" id="SSF46548">
    <property type="entry name" value="alpha-helical ferredoxin"/>
    <property type="match status" value="1"/>
</dbReference>
<dbReference type="SUPFAM" id="SSF56176">
    <property type="entry name" value="FAD-binding/transporter-associated domain-like"/>
    <property type="match status" value="1"/>
</dbReference>
<dbReference type="PROSITE" id="PS51379">
    <property type="entry name" value="4FE4S_FER_2"/>
    <property type="match status" value="1"/>
</dbReference>
<dbReference type="AlphaFoldDB" id="A0A127QCT7"/>
<dbReference type="PANTHER" id="PTHR11748:SF119">
    <property type="entry name" value="D-2-HYDROXYGLUTARATE DEHYDROGENASE"/>
    <property type="match status" value="1"/>
</dbReference>
<name>A0A127QCT7_9BURK</name>
<keyword evidence="6" id="KW-0408">Iron</keyword>
<evidence type="ECO:0000256" key="3">
    <source>
        <dbReference type="ARBA" id="ARBA00022723"/>
    </source>
</evidence>
<dbReference type="InterPro" id="IPR004113">
    <property type="entry name" value="FAD-bd_oxidored_4_C"/>
</dbReference>
<evidence type="ECO:0000256" key="4">
    <source>
        <dbReference type="ARBA" id="ARBA00022827"/>
    </source>
</evidence>
<dbReference type="InterPro" id="IPR004017">
    <property type="entry name" value="Cys_rich_dom"/>
</dbReference>
<dbReference type="InterPro" id="IPR016169">
    <property type="entry name" value="FAD-bd_PCMH_sub2"/>
</dbReference>
<dbReference type="Gene3D" id="3.30.465.10">
    <property type="match status" value="1"/>
</dbReference>
<dbReference type="Pfam" id="PF02754">
    <property type="entry name" value="CCG"/>
    <property type="match status" value="2"/>
</dbReference>
<dbReference type="OrthoDB" id="9811557at2"/>
<keyword evidence="5" id="KW-0560">Oxidoreductase</keyword>
<keyword evidence="4" id="KW-0274">FAD</keyword>
<keyword evidence="2" id="KW-0285">Flavoprotein</keyword>
<dbReference type="GO" id="GO:0051536">
    <property type="term" value="F:iron-sulfur cluster binding"/>
    <property type="evidence" value="ECO:0007669"/>
    <property type="project" value="UniProtKB-KW"/>
</dbReference>
<evidence type="ECO:0000256" key="2">
    <source>
        <dbReference type="ARBA" id="ARBA00022630"/>
    </source>
</evidence>
<dbReference type="InterPro" id="IPR009051">
    <property type="entry name" value="Helical_ferredxn"/>
</dbReference>
<dbReference type="PROSITE" id="PS00198">
    <property type="entry name" value="4FE4S_FER_1"/>
    <property type="match status" value="1"/>
</dbReference>
<dbReference type="InterPro" id="IPR036318">
    <property type="entry name" value="FAD-bd_PCMH-like_sf"/>
</dbReference>
<evidence type="ECO:0000259" key="8">
    <source>
        <dbReference type="PROSITE" id="PS51379"/>
    </source>
</evidence>
<dbReference type="GO" id="GO:1903457">
    <property type="term" value="P:lactate catabolic process"/>
    <property type="evidence" value="ECO:0007669"/>
    <property type="project" value="TreeGrafter"/>
</dbReference>
<dbReference type="EMBL" id="CP013235">
    <property type="protein sequence ID" value="AMP07847.1"/>
    <property type="molecule type" value="Genomic_DNA"/>
</dbReference>
<dbReference type="InterPro" id="IPR016164">
    <property type="entry name" value="FAD-linked_Oxase-like_C"/>
</dbReference>
<dbReference type="Pfam" id="PF01565">
    <property type="entry name" value="FAD_binding_4"/>
    <property type="match status" value="1"/>
</dbReference>
<organism evidence="10 11">
    <name type="scientific">Collimonas arenae</name>
    <dbReference type="NCBI Taxonomy" id="279058"/>
    <lineage>
        <taxon>Bacteria</taxon>
        <taxon>Pseudomonadati</taxon>
        <taxon>Pseudomonadota</taxon>
        <taxon>Betaproteobacteria</taxon>
        <taxon>Burkholderiales</taxon>
        <taxon>Oxalobacteraceae</taxon>
        <taxon>Collimonas</taxon>
    </lineage>
</organism>
<dbReference type="Proteomes" id="UP000071778">
    <property type="component" value="Chromosome"/>
</dbReference>
<keyword evidence="7" id="KW-0411">Iron-sulfur</keyword>
<evidence type="ECO:0000313" key="10">
    <source>
        <dbReference type="EMBL" id="AMP07847.1"/>
    </source>
</evidence>
<evidence type="ECO:0000256" key="6">
    <source>
        <dbReference type="ARBA" id="ARBA00023004"/>
    </source>
</evidence>
<dbReference type="InterPro" id="IPR017900">
    <property type="entry name" value="4Fe4S_Fe_S_CS"/>
</dbReference>
<keyword evidence="11" id="KW-1185">Reference proteome</keyword>
<sequence length="1002" mass="109326">MLVKPIHLVPRGGAMPTPLVAQLRRELRGDVLFDKADRGRYATDASIYQIMPIGVVVPRDQDDLLTVLDIARDNHVPILARGAGTSQCGQTVGEALVIDSSKWLNKVINFDPATRTVTVEPGIVLDHLNAWLKPHGLWFPVDVSTAAQCTIGGMAGNNSCGSRSIEYGNMVHNVTAIDAVLADGTQGRFERLDRMPATARMDELVAGLQRIAQRERSEIAERVPKVLRRVGGYNIDIFDCQNPRAYTDDGVANLAHILVGSEGTLAYSRQLTLALLPLPEHKVLGVVNFPTFYQAMDLTQHIVKLGPTAVELVDRTMIDLAMGNPAFKPVIEKALVGQPQAILLVEFSGENLDALLLKLAQLDELMADLQLPGAVVQMRGAADQKALWEVRKAGLNIMMSMKGDGKPVSFIEDCAVPLEHLAEYTSQLTEVFHKYGTEGTWYAHASVGTLHVRPILDMRRGGAKDMREIAEAASALVRKYKGAYSGEHGDGLCRGEWVAWQYGPKINAAFSEIKELFDPENRFNPDKIVRPPKMDDAANFRFAPGYRELPHAPLLDWSSWNVRRNPLTGEETAPGSGDDRSGGLAKLVEMCNNNGHCRKFDAGTMCPSYRITKDEKHVTRGRANTLRLALSGQLGSAGLASVEVKEVLDLCVSCKGCKRDCPTGVDMAKIKIEARAAWAGEHGVSLRDKLIAFMPKYAPYASSVGGFLALADSVPLFASWLKKRIGIAPQRSLPRFKKAFLGNAKSTSGNADGREVLLFVDTFNNYMEPENARAAQQVLEAAGYKVHFNALAGEQPLCCGRTYLSAGLVEQAKAEARRTLDALMPLVRRGVAIVGLEPSCLLSMRDEFVNYGYGDEARQLAQSAYLFEEFLLKEKKEGQLQLDLQALPTNQVLLHGHCHQKAFDAFSPVQAVLKWIPHIELATVESSCCGMAGSFGYEAEHYEASIAMAELALLPAVRKAGNASIVVADGTSCRHQIHDGAGMEALHVARVLALSLGQKKPS</sequence>
<dbReference type="InterPro" id="IPR017896">
    <property type="entry name" value="4Fe4S_Fe-S-bd"/>
</dbReference>
<dbReference type="PROSITE" id="PS51387">
    <property type="entry name" value="FAD_PCMH"/>
    <property type="match status" value="1"/>
</dbReference>
<protein>
    <submittedName>
        <fullName evidence="10">4Fe-4S dicluster domain protein</fullName>
    </submittedName>
</protein>
<dbReference type="Pfam" id="PF13183">
    <property type="entry name" value="Fer4_8"/>
    <property type="match status" value="1"/>
</dbReference>
<dbReference type="GO" id="GO:0008720">
    <property type="term" value="F:D-lactate dehydrogenase (NAD+) activity"/>
    <property type="evidence" value="ECO:0007669"/>
    <property type="project" value="TreeGrafter"/>
</dbReference>
<dbReference type="InterPro" id="IPR006094">
    <property type="entry name" value="Oxid_FAD_bind_N"/>
</dbReference>
<dbReference type="Pfam" id="PF02913">
    <property type="entry name" value="FAD-oxidase_C"/>
    <property type="match status" value="1"/>
</dbReference>
<dbReference type="Gene3D" id="3.30.70.2740">
    <property type="match status" value="1"/>
</dbReference>
<proteinExistence type="predicted"/>
<dbReference type="GO" id="GO:0004458">
    <property type="term" value="F:D-lactate dehydrogenase (cytochrome) activity"/>
    <property type="evidence" value="ECO:0007669"/>
    <property type="project" value="TreeGrafter"/>
</dbReference>
<dbReference type="PATRIC" id="fig|279058.17.peg.24"/>
<dbReference type="GO" id="GO:0071949">
    <property type="term" value="F:FAD binding"/>
    <property type="evidence" value="ECO:0007669"/>
    <property type="project" value="InterPro"/>
</dbReference>
<keyword evidence="3" id="KW-0479">Metal-binding</keyword>
<evidence type="ECO:0000256" key="1">
    <source>
        <dbReference type="ARBA" id="ARBA00001974"/>
    </source>
</evidence>
<evidence type="ECO:0000256" key="7">
    <source>
        <dbReference type="ARBA" id="ARBA00023014"/>
    </source>
</evidence>
<evidence type="ECO:0000313" key="11">
    <source>
        <dbReference type="Proteomes" id="UP000071778"/>
    </source>
</evidence>
<feature type="domain" description="FAD-binding PCMH-type" evidence="9">
    <location>
        <begin position="48"/>
        <end position="278"/>
    </location>
</feature>
<dbReference type="InterPro" id="IPR016166">
    <property type="entry name" value="FAD-bd_PCMH"/>
</dbReference>
<dbReference type="PANTHER" id="PTHR11748">
    <property type="entry name" value="D-LACTATE DEHYDROGENASE"/>
    <property type="match status" value="1"/>
</dbReference>
<evidence type="ECO:0000259" key="9">
    <source>
        <dbReference type="PROSITE" id="PS51387"/>
    </source>
</evidence>
<reference evidence="10 11" key="1">
    <citation type="submission" date="2015-11" db="EMBL/GenBank/DDBJ databases">
        <title>Exploring the genomic traits of fungus-feeding bacterial genus Collimonas.</title>
        <authorList>
            <person name="Song C."/>
            <person name="Schmidt R."/>
            <person name="de Jager V."/>
            <person name="Krzyzanowska D."/>
            <person name="Jongedijk E."/>
            <person name="Cankar K."/>
            <person name="Beekwilder J."/>
            <person name="van Veen A."/>
            <person name="de Boer W."/>
            <person name="van Veen J.A."/>
            <person name="Garbeva P."/>
        </authorList>
    </citation>
    <scope>NUCLEOTIDE SEQUENCE [LARGE SCALE GENOMIC DNA]</scope>
    <source>
        <strain evidence="10 11">Ter282</strain>
    </source>
</reference>
<dbReference type="Gene3D" id="1.10.1060.10">
    <property type="entry name" value="Alpha-helical ferredoxin"/>
    <property type="match status" value="1"/>
</dbReference>
<feature type="domain" description="4Fe-4S ferredoxin-type" evidence="8">
    <location>
        <begin position="640"/>
        <end position="671"/>
    </location>
</feature>
<dbReference type="SUPFAM" id="SSF55103">
    <property type="entry name" value="FAD-linked oxidases, C-terminal domain"/>
    <property type="match status" value="1"/>
</dbReference>